<organism evidence="4 5">
    <name type="scientific">Roseovarius mucosus DSM 17069</name>
    <dbReference type="NCBI Taxonomy" id="1288298"/>
    <lineage>
        <taxon>Bacteria</taxon>
        <taxon>Pseudomonadati</taxon>
        <taxon>Pseudomonadota</taxon>
        <taxon>Alphaproteobacteria</taxon>
        <taxon>Rhodobacterales</taxon>
        <taxon>Roseobacteraceae</taxon>
        <taxon>Roseovarius</taxon>
    </lineage>
</organism>
<dbReference type="SUPFAM" id="SSF52540">
    <property type="entry name" value="P-loop containing nucleoside triphosphate hydrolases"/>
    <property type="match status" value="1"/>
</dbReference>
<accession>A0A0A0HQF9</accession>
<proteinExistence type="predicted"/>
<evidence type="ECO:0000313" key="5">
    <source>
        <dbReference type="Proteomes" id="UP000030021"/>
    </source>
</evidence>
<evidence type="ECO:0000256" key="2">
    <source>
        <dbReference type="ARBA" id="ARBA00022840"/>
    </source>
</evidence>
<dbReference type="InterPro" id="IPR015854">
    <property type="entry name" value="ABC_transpr_LolD-like"/>
</dbReference>
<comment type="caution">
    <text evidence="4">The sequence shown here is derived from an EMBL/GenBank/DDBJ whole genome shotgun (WGS) entry which is preliminary data.</text>
</comment>
<dbReference type="EC" id="3.6.3.28" evidence="4"/>
<name>A0A0A0HQF9_9RHOB</name>
<sequence length="217" mass="22824">MLLDRQSLGYGAAPVLTGVSFALAPGERVALLGCSGAGKTTLLGALYDALLAEGNRVALVPQEQGLVPQLSVLRNALMGRLDDHGALYNLTNLVRPRAKDRAGVGEVLSTLGLSPQMDRTVEGLSGGQKQRVALARALWRGGDVLLGDEPVSALDETQGSEILNHIAARFDRVVLALHDVDQALGFATRVVGLKDGRVVMDAAPAEIARARIEALYA</sequence>
<dbReference type="GO" id="GO:0005524">
    <property type="term" value="F:ATP binding"/>
    <property type="evidence" value="ECO:0007669"/>
    <property type="project" value="UniProtKB-KW"/>
</dbReference>
<dbReference type="Proteomes" id="UP000030021">
    <property type="component" value="Unassembled WGS sequence"/>
</dbReference>
<keyword evidence="1" id="KW-0547">Nucleotide-binding</keyword>
<keyword evidence="2" id="KW-0067">ATP-binding</keyword>
<dbReference type="InterPro" id="IPR003439">
    <property type="entry name" value="ABC_transporter-like_ATP-bd"/>
</dbReference>
<dbReference type="GO" id="GO:0016887">
    <property type="term" value="F:ATP hydrolysis activity"/>
    <property type="evidence" value="ECO:0007669"/>
    <property type="project" value="InterPro"/>
</dbReference>
<dbReference type="InterPro" id="IPR017871">
    <property type="entry name" value="ABC_transporter-like_CS"/>
</dbReference>
<dbReference type="Gene3D" id="3.40.50.300">
    <property type="entry name" value="P-loop containing nucleotide triphosphate hydrolases"/>
    <property type="match status" value="1"/>
</dbReference>
<dbReference type="PATRIC" id="fig|1288298.3.peg.1240"/>
<feature type="domain" description="ABC transporter" evidence="3">
    <location>
        <begin position="1"/>
        <end position="217"/>
    </location>
</feature>
<dbReference type="GO" id="GO:0005886">
    <property type="term" value="C:plasma membrane"/>
    <property type="evidence" value="ECO:0007669"/>
    <property type="project" value="TreeGrafter"/>
</dbReference>
<protein>
    <submittedName>
        <fullName evidence="4">ABC-type phosphate/phosphonate transport system, ATPase component</fullName>
        <ecNumber evidence="4">3.6.3.28</ecNumber>
    </submittedName>
</protein>
<keyword evidence="4" id="KW-0378">Hydrolase</keyword>
<dbReference type="PROSITE" id="PS50893">
    <property type="entry name" value="ABC_TRANSPORTER_2"/>
    <property type="match status" value="1"/>
</dbReference>
<evidence type="ECO:0000313" key="4">
    <source>
        <dbReference type="EMBL" id="KGM88819.1"/>
    </source>
</evidence>
<evidence type="ECO:0000259" key="3">
    <source>
        <dbReference type="PROSITE" id="PS50893"/>
    </source>
</evidence>
<dbReference type="AlphaFoldDB" id="A0A0A0HQF9"/>
<dbReference type="SMART" id="SM00382">
    <property type="entry name" value="AAA"/>
    <property type="match status" value="1"/>
</dbReference>
<dbReference type="GO" id="GO:0022857">
    <property type="term" value="F:transmembrane transporter activity"/>
    <property type="evidence" value="ECO:0007669"/>
    <property type="project" value="TreeGrafter"/>
</dbReference>
<gene>
    <name evidence="4" type="ORF">rosmuc_01229</name>
</gene>
<reference evidence="4 5" key="1">
    <citation type="submission" date="2013-01" db="EMBL/GenBank/DDBJ databases">
        <authorList>
            <person name="Fiebig A."/>
            <person name="Goeker M."/>
            <person name="Klenk H.-P.P."/>
        </authorList>
    </citation>
    <scope>NUCLEOTIDE SEQUENCE [LARGE SCALE GENOMIC DNA]</scope>
    <source>
        <strain evidence="4 5">DSM 17069</strain>
    </source>
</reference>
<dbReference type="Pfam" id="PF00005">
    <property type="entry name" value="ABC_tran"/>
    <property type="match status" value="1"/>
</dbReference>
<dbReference type="InterPro" id="IPR027417">
    <property type="entry name" value="P-loop_NTPase"/>
</dbReference>
<dbReference type="InterPro" id="IPR003593">
    <property type="entry name" value="AAA+_ATPase"/>
</dbReference>
<dbReference type="HOGENOM" id="CLU_000604_1_22_5"/>
<dbReference type="EMBL" id="AONH01000006">
    <property type="protein sequence ID" value="KGM88819.1"/>
    <property type="molecule type" value="Genomic_DNA"/>
</dbReference>
<dbReference type="PROSITE" id="PS00211">
    <property type="entry name" value="ABC_TRANSPORTER_1"/>
    <property type="match status" value="1"/>
</dbReference>
<dbReference type="PANTHER" id="PTHR24220">
    <property type="entry name" value="IMPORT ATP-BINDING PROTEIN"/>
    <property type="match status" value="1"/>
</dbReference>
<evidence type="ECO:0000256" key="1">
    <source>
        <dbReference type="ARBA" id="ARBA00022741"/>
    </source>
</evidence>
<dbReference type="eggNOG" id="COG3638">
    <property type="taxonomic scope" value="Bacteria"/>
</dbReference>